<dbReference type="GO" id="GO:0005351">
    <property type="term" value="F:carbohydrate:proton symporter activity"/>
    <property type="evidence" value="ECO:0007669"/>
    <property type="project" value="TreeGrafter"/>
</dbReference>
<keyword evidence="3 6" id="KW-0812">Transmembrane</keyword>
<dbReference type="SUPFAM" id="SSF103473">
    <property type="entry name" value="MFS general substrate transporter"/>
    <property type="match status" value="1"/>
</dbReference>
<gene>
    <name evidence="8" type="ORF">CLCR_06823</name>
</gene>
<feature type="transmembrane region" description="Helical" evidence="6">
    <location>
        <begin position="117"/>
        <end position="137"/>
    </location>
</feature>
<evidence type="ECO:0000259" key="7">
    <source>
        <dbReference type="PROSITE" id="PS50850"/>
    </source>
</evidence>
<feature type="transmembrane region" description="Helical" evidence="6">
    <location>
        <begin position="91"/>
        <end position="111"/>
    </location>
</feature>
<dbReference type="EMBL" id="LGRB01000010">
    <property type="protein sequence ID" value="OCT49681.1"/>
    <property type="molecule type" value="Genomic_DNA"/>
</dbReference>
<dbReference type="PROSITE" id="PS50850">
    <property type="entry name" value="MFS"/>
    <property type="match status" value="1"/>
</dbReference>
<evidence type="ECO:0000256" key="2">
    <source>
        <dbReference type="ARBA" id="ARBA00010992"/>
    </source>
</evidence>
<dbReference type="Gene3D" id="1.20.1250.20">
    <property type="entry name" value="MFS general substrate transporter like domains"/>
    <property type="match status" value="1"/>
</dbReference>
<comment type="caution">
    <text evidence="8">The sequence shown here is derived from an EMBL/GenBank/DDBJ whole genome shotgun (WGS) entry which is preliminary data.</text>
</comment>
<feature type="transmembrane region" description="Helical" evidence="6">
    <location>
        <begin position="350"/>
        <end position="370"/>
    </location>
</feature>
<dbReference type="InterPro" id="IPR050360">
    <property type="entry name" value="MFS_Sugar_Transporters"/>
</dbReference>
<proteinExistence type="inferred from homology"/>
<reference evidence="9" key="1">
    <citation type="submission" date="2015-07" db="EMBL/GenBank/DDBJ databases">
        <authorList>
            <person name="Teixeira M.M."/>
            <person name="Souza R.C."/>
            <person name="Almeida L.G."/>
            <person name="Vicente V.A."/>
            <person name="de Hoog S."/>
            <person name="Bocca A.L."/>
            <person name="de Almeida S.R."/>
            <person name="Vasconcelos A.T."/>
            <person name="Felipe M.S."/>
        </authorList>
    </citation>
    <scope>NUCLEOTIDE SEQUENCE [LARGE SCALE GENOMIC DNA]</scope>
    <source>
        <strain evidence="9">KSF</strain>
    </source>
</reference>
<dbReference type="OrthoDB" id="6612291at2759"/>
<feature type="transmembrane region" description="Helical" evidence="6">
    <location>
        <begin position="281"/>
        <end position="302"/>
    </location>
</feature>
<keyword evidence="8" id="KW-0762">Sugar transport</keyword>
<evidence type="ECO:0000256" key="4">
    <source>
        <dbReference type="ARBA" id="ARBA00022989"/>
    </source>
</evidence>
<keyword evidence="4 6" id="KW-1133">Transmembrane helix</keyword>
<dbReference type="eggNOG" id="KOG0254">
    <property type="taxonomic scope" value="Eukaryota"/>
</dbReference>
<evidence type="ECO:0000313" key="8">
    <source>
        <dbReference type="EMBL" id="OCT49681.1"/>
    </source>
</evidence>
<dbReference type="InterPro" id="IPR005828">
    <property type="entry name" value="MFS_sugar_transport-like"/>
</dbReference>
<feature type="transmembrane region" description="Helical" evidence="6">
    <location>
        <begin position="149"/>
        <end position="174"/>
    </location>
</feature>
<evidence type="ECO:0000256" key="5">
    <source>
        <dbReference type="ARBA" id="ARBA00023136"/>
    </source>
</evidence>
<dbReference type="GO" id="GO:0016020">
    <property type="term" value="C:membrane"/>
    <property type="evidence" value="ECO:0007669"/>
    <property type="project" value="UniProtKB-SubCell"/>
</dbReference>
<evidence type="ECO:0000313" key="9">
    <source>
        <dbReference type="Proteomes" id="UP000094526"/>
    </source>
</evidence>
<evidence type="ECO:0000256" key="1">
    <source>
        <dbReference type="ARBA" id="ARBA00004141"/>
    </source>
</evidence>
<dbReference type="PANTHER" id="PTHR48022">
    <property type="entry name" value="PLASTIDIC GLUCOSE TRANSPORTER 4"/>
    <property type="match status" value="1"/>
</dbReference>
<comment type="subcellular location">
    <subcellularLocation>
        <location evidence="1">Membrane</location>
        <topology evidence="1">Multi-pass membrane protein</topology>
    </subcellularLocation>
</comment>
<dbReference type="AlphaFoldDB" id="A0A1C1CMK0"/>
<sequence>MPHREGVKKQKINAYNVLLLCFIGLGSMTYGYTASIIGTTLGQPSFIAYFDLATRSNGTDLISTMNGLFQTGGTLGTLMLPYVADRWGRKWAIAVPAIIAVISGAFLAGSTHIAEFLLFRFFAGAAAFMILAAVPIWMSEVVPVDLRGALVDVHAVFLILGYTVQGWVGFGFYFWDGGSATWRPPLALQCAWPLLLLCGLYWVPESIEANNTEFQPRWLVMKGRVDEAKQVLFKLHSDPNDPDNEFANAEYFQIKKQIAIDKTLGNSWMHMIRKPSYRKRCWLAIGTTAIIQCSGVLVINNYGPTLYANLGFSPVKQLLYPAAWLTLTLGINIMAMATVDLFARNRYMSFGVLGCMVTLIIEAALVAEFVPSNNQSALLAAVAMFFIFQIFYGFCLDGTQFSYLNELFPSHIRAKGVCLGVAMISLMNIIWLQAAPTAFENVGWKFYLAFIIPGTIGGLVMLFFFPDTKGVPLEEIAAIFGDADEVAIYQRDIEIDHNTHTIVTHDHDGEKANTDIVTENLEASRTPDNSV</sequence>
<feature type="transmembrane region" description="Helical" evidence="6">
    <location>
        <begin position="12"/>
        <end position="32"/>
    </location>
</feature>
<organism evidence="8 9">
    <name type="scientific">Cladophialophora carrionii</name>
    <dbReference type="NCBI Taxonomy" id="86049"/>
    <lineage>
        <taxon>Eukaryota</taxon>
        <taxon>Fungi</taxon>
        <taxon>Dikarya</taxon>
        <taxon>Ascomycota</taxon>
        <taxon>Pezizomycotina</taxon>
        <taxon>Eurotiomycetes</taxon>
        <taxon>Chaetothyriomycetidae</taxon>
        <taxon>Chaetothyriales</taxon>
        <taxon>Herpotrichiellaceae</taxon>
        <taxon>Cladophialophora</taxon>
    </lineage>
</organism>
<feature type="transmembrane region" description="Helical" evidence="6">
    <location>
        <begin position="376"/>
        <end position="395"/>
    </location>
</feature>
<dbReference type="Proteomes" id="UP000094526">
    <property type="component" value="Unassembled WGS sequence"/>
</dbReference>
<protein>
    <submittedName>
        <fullName evidence="8">Putative MFS sugar transporter</fullName>
    </submittedName>
</protein>
<dbReference type="VEuPathDB" id="FungiDB:G647_09927"/>
<feature type="transmembrane region" description="Helical" evidence="6">
    <location>
        <begin position="322"/>
        <end position="343"/>
    </location>
</feature>
<evidence type="ECO:0000256" key="3">
    <source>
        <dbReference type="ARBA" id="ARBA00022692"/>
    </source>
</evidence>
<name>A0A1C1CMK0_9EURO</name>
<evidence type="ECO:0000256" key="6">
    <source>
        <dbReference type="SAM" id="Phobius"/>
    </source>
</evidence>
<feature type="transmembrane region" description="Helical" evidence="6">
    <location>
        <begin position="416"/>
        <end position="434"/>
    </location>
</feature>
<keyword evidence="5 6" id="KW-0472">Membrane</keyword>
<feature type="domain" description="Major facilitator superfamily (MFS) profile" evidence="7">
    <location>
        <begin position="19"/>
        <end position="469"/>
    </location>
</feature>
<keyword evidence="8" id="KW-0813">Transport</keyword>
<accession>A0A1C1CMK0</accession>
<comment type="similarity">
    <text evidence="2">Belongs to the major facilitator superfamily. Sugar transporter (TC 2.A.1.1) family.</text>
</comment>
<feature type="transmembrane region" description="Helical" evidence="6">
    <location>
        <begin position="446"/>
        <end position="465"/>
    </location>
</feature>
<dbReference type="InterPro" id="IPR036259">
    <property type="entry name" value="MFS_trans_sf"/>
</dbReference>
<dbReference type="Pfam" id="PF00083">
    <property type="entry name" value="Sugar_tr"/>
    <property type="match status" value="1"/>
</dbReference>
<dbReference type="VEuPathDB" id="FungiDB:CLCR_06823"/>
<dbReference type="PANTHER" id="PTHR48022:SF11">
    <property type="entry name" value="MONOSACCHARIDE TRANSPORTER (HXT8), PUTATIVE (AFU_ORTHOLOGUE AFUA_2G08120)-RELATED"/>
    <property type="match status" value="1"/>
</dbReference>
<dbReference type="InterPro" id="IPR020846">
    <property type="entry name" value="MFS_dom"/>
</dbReference>
<keyword evidence="9" id="KW-1185">Reference proteome</keyword>